<keyword evidence="2 3" id="KW-0067">ATP-binding</keyword>
<evidence type="ECO:0000313" key="6">
    <source>
        <dbReference type="EMBL" id="CAK9102033.1"/>
    </source>
</evidence>
<evidence type="ECO:0000256" key="4">
    <source>
        <dbReference type="RuleBase" id="RU000304"/>
    </source>
</evidence>
<evidence type="ECO:0000256" key="2">
    <source>
        <dbReference type="ARBA" id="ARBA00022840"/>
    </source>
</evidence>
<dbReference type="PROSITE" id="PS50011">
    <property type="entry name" value="PROTEIN_KINASE_DOM"/>
    <property type="match status" value="1"/>
</dbReference>
<protein>
    <submittedName>
        <fullName evidence="6">Calcium-dependent protein kinase 2 (PfCDPK2)</fullName>
    </submittedName>
</protein>
<dbReference type="InterPro" id="IPR008271">
    <property type="entry name" value="Ser/Thr_kinase_AS"/>
</dbReference>
<comment type="similarity">
    <text evidence="4">Belongs to the protein kinase superfamily.</text>
</comment>
<evidence type="ECO:0000313" key="7">
    <source>
        <dbReference type="Proteomes" id="UP001642464"/>
    </source>
</evidence>
<sequence>MHEHSGGYGGGMGINSTSLSDLLAPTIRERKPSKMGLDVMGGYRRDSAVHLGDLPGDTPECCEPHEPTPHNSSIAGDNVGMVREESCSNLFDDLIQTEDTQPDKSEFEDKYALVGNGPLGEGTFGLVWRCTPKGKLKEVREDKEFAAKIVRKARLQPRDMKYLLGEDGEVKLHLTMKHPHICELLEYFDEPGTVTLILEYCRGGDLFDAIVAQSKTTGRGFTEKQAIIASKHVLSALQYLHRQKVVHRDIKCENILLKHTGIAVEDNIFKLCDFGFAAHDSGDGLSDRLGSPDTVAPEIVVGTKYSTPVDMWSAGVLVYMMLSATPPFYAPTDNEVLRKVKTGSYNLSGEPWDSLPKPPKDLIASLMTVDPKKRPSADEALSCGWLS</sequence>
<dbReference type="SMART" id="SM00220">
    <property type="entry name" value="S_TKc"/>
    <property type="match status" value="1"/>
</dbReference>
<dbReference type="PROSITE" id="PS00108">
    <property type="entry name" value="PROTEIN_KINASE_ST"/>
    <property type="match status" value="1"/>
</dbReference>
<reference evidence="6 7" key="1">
    <citation type="submission" date="2024-02" db="EMBL/GenBank/DDBJ databases">
        <authorList>
            <person name="Chen Y."/>
            <person name="Shah S."/>
            <person name="Dougan E. K."/>
            <person name="Thang M."/>
            <person name="Chan C."/>
        </authorList>
    </citation>
    <scope>NUCLEOTIDE SEQUENCE [LARGE SCALE GENOMIC DNA]</scope>
</reference>
<keyword evidence="1 3" id="KW-0547">Nucleotide-binding</keyword>
<evidence type="ECO:0000256" key="1">
    <source>
        <dbReference type="ARBA" id="ARBA00022741"/>
    </source>
</evidence>
<keyword evidence="7" id="KW-1185">Reference proteome</keyword>
<feature type="domain" description="Protein kinase" evidence="5">
    <location>
        <begin position="113"/>
        <end position="386"/>
    </location>
</feature>
<dbReference type="Pfam" id="PF00069">
    <property type="entry name" value="Pkinase"/>
    <property type="match status" value="1"/>
</dbReference>
<dbReference type="Proteomes" id="UP001642464">
    <property type="component" value="Unassembled WGS sequence"/>
</dbReference>
<dbReference type="Gene3D" id="3.30.200.20">
    <property type="entry name" value="Phosphorylase Kinase, domain 1"/>
    <property type="match status" value="1"/>
</dbReference>
<dbReference type="GO" id="GO:0016301">
    <property type="term" value="F:kinase activity"/>
    <property type="evidence" value="ECO:0007669"/>
    <property type="project" value="UniProtKB-KW"/>
</dbReference>
<evidence type="ECO:0000256" key="3">
    <source>
        <dbReference type="PROSITE-ProRule" id="PRU10141"/>
    </source>
</evidence>
<keyword evidence="6" id="KW-0418">Kinase</keyword>
<comment type="caution">
    <text evidence="6">The sequence shown here is derived from an EMBL/GenBank/DDBJ whole genome shotgun (WGS) entry which is preliminary data.</text>
</comment>
<keyword evidence="6" id="KW-0808">Transferase</keyword>
<dbReference type="InterPro" id="IPR011009">
    <property type="entry name" value="Kinase-like_dom_sf"/>
</dbReference>
<feature type="binding site" evidence="3">
    <location>
        <position position="152"/>
    </location>
    <ligand>
        <name>ATP</name>
        <dbReference type="ChEBI" id="CHEBI:30616"/>
    </ligand>
</feature>
<evidence type="ECO:0000259" key="5">
    <source>
        <dbReference type="PROSITE" id="PS50011"/>
    </source>
</evidence>
<dbReference type="EMBL" id="CAXAMM010041951">
    <property type="protein sequence ID" value="CAK9102033.1"/>
    <property type="molecule type" value="Genomic_DNA"/>
</dbReference>
<dbReference type="PANTHER" id="PTHR24347">
    <property type="entry name" value="SERINE/THREONINE-PROTEIN KINASE"/>
    <property type="match status" value="1"/>
</dbReference>
<dbReference type="Gene3D" id="1.10.510.10">
    <property type="entry name" value="Transferase(Phosphotransferase) domain 1"/>
    <property type="match status" value="1"/>
</dbReference>
<gene>
    <name evidence="6" type="ORF">SCF082_LOCUS47699</name>
</gene>
<dbReference type="SUPFAM" id="SSF56112">
    <property type="entry name" value="Protein kinase-like (PK-like)"/>
    <property type="match status" value="1"/>
</dbReference>
<dbReference type="InterPro" id="IPR017441">
    <property type="entry name" value="Protein_kinase_ATP_BS"/>
</dbReference>
<accession>A0ABP0RN21</accession>
<keyword evidence="4" id="KW-0723">Serine/threonine-protein kinase</keyword>
<dbReference type="PROSITE" id="PS00107">
    <property type="entry name" value="PROTEIN_KINASE_ATP"/>
    <property type="match status" value="1"/>
</dbReference>
<dbReference type="InterPro" id="IPR000719">
    <property type="entry name" value="Prot_kinase_dom"/>
</dbReference>
<name>A0ABP0RN21_9DINO</name>
<proteinExistence type="inferred from homology"/>
<organism evidence="6 7">
    <name type="scientific">Durusdinium trenchii</name>
    <dbReference type="NCBI Taxonomy" id="1381693"/>
    <lineage>
        <taxon>Eukaryota</taxon>
        <taxon>Sar</taxon>
        <taxon>Alveolata</taxon>
        <taxon>Dinophyceae</taxon>
        <taxon>Suessiales</taxon>
        <taxon>Symbiodiniaceae</taxon>
        <taxon>Durusdinium</taxon>
    </lineage>
</organism>